<keyword evidence="4" id="KW-1015">Disulfide bond</keyword>
<keyword evidence="3 6" id="KW-0472">Membrane</keyword>
<accession>A0A8K0EGH9</accession>
<dbReference type="GO" id="GO:0007411">
    <property type="term" value="P:axon guidance"/>
    <property type="evidence" value="ECO:0007669"/>
    <property type="project" value="TreeGrafter"/>
</dbReference>
<evidence type="ECO:0000256" key="7">
    <source>
        <dbReference type="SAM" id="MobiDB-lite"/>
    </source>
</evidence>
<dbReference type="EMBL" id="OV696704">
    <property type="protein sequence ID" value="CAH1252275.1"/>
    <property type="molecule type" value="Genomic_DNA"/>
</dbReference>
<name>A0A8K0EGH9_BRALA</name>
<keyword evidence="2" id="KW-0732">Signal</keyword>
<feature type="transmembrane region" description="Helical" evidence="8">
    <location>
        <begin position="6"/>
        <end position="25"/>
    </location>
</feature>
<dbReference type="AlphaFoldDB" id="A0A8K0EGH9"/>
<dbReference type="PANTHER" id="PTHR11304">
    <property type="entry name" value="EPHRIN"/>
    <property type="match status" value="1"/>
</dbReference>
<evidence type="ECO:0000256" key="6">
    <source>
        <dbReference type="RuleBase" id="RU004375"/>
    </source>
</evidence>
<keyword evidence="8" id="KW-1133">Transmembrane helix</keyword>
<evidence type="ECO:0000256" key="2">
    <source>
        <dbReference type="ARBA" id="ARBA00022729"/>
    </source>
</evidence>
<feature type="transmembrane region" description="Helical" evidence="8">
    <location>
        <begin position="177"/>
        <end position="197"/>
    </location>
</feature>
<dbReference type="Pfam" id="PF00812">
    <property type="entry name" value="Ephrin"/>
    <property type="match status" value="1"/>
</dbReference>
<evidence type="ECO:0000313" key="11">
    <source>
        <dbReference type="Proteomes" id="UP000838412"/>
    </source>
</evidence>
<dbReference type="CDD" id="cd02675">
    <property type="entry name" value="Ephrin_ectodomain"/>
    <property type="match status" value="1"/>
</dbReference>
<comment type="subcellular location">
    <subcellularLocation>
        <location evidence="1">Membrane</location>
    </subcellularLocation>
</comment>
<dbReference type="SUPFAM" id="SSF49503">
    <property type="entry name" value="Cupredoxins"/>
    <property type="match status" value="1"/>
</dbReference>
<dbReference type="GO" id="GO:0005886">
    <property type="term" value="C:plasma membrane"/>
    <property type="evidence" value="ECO:0007669"/>
    <property type="project" value="TreeGrafter"/>
</dbReference>
<dbReference type="GO" id="GO:0048013">
    <property type="term" value="P:ephrin receptor signaling pathway"/>
    <property type="evidence" value="ECO:0007669"/>
    <property type="project" value="TreeGrafter"/>
</dbReference>
<evidence type="ECO:0000256" key="1">
    <source>
        <dbReference type="ARBA" id="ARBA00004370"/>
    </source>
</evidence>
<dbReference type="PRINTS" id="PR01347">
    <property type="entry name" value="EPHRIN"/>
</dbReference>
<feature type="domain" description="Ephrin RBD" evidence="9">
    <location>
        <begin position="27"/>
        <end position="162"/>
    </location>
</feature>
<dbReference type="GO" id="GO:0046875">
    <property type="term" value="F:ephrin receptor binding"/>
    <property type="evidence" value="ECO:0007669"/>
    <property type="project" value="TreeGrafter"/>
</dbReference>
<dbReference type="Proteomes" id="UP000838412">
    <property type="component" value="Chromosome 19"/>
</dbReference>
<evidence type="ECO:0000259" key="9">
    <source>
        <dbReference type="Pfam" id="PF00812"/>
    </source>
</evidence>
<proteinExistence type="inferred from homology"/>
<reference evidence="10" key="1">
    <citation type="submission" date="2022-01" db="EMBL/GenBank/DDBJ databases">
        <authorList>
            <person name="Braso-Vives M."/>
        </authorList>
    </citation>
    <scope>NUCLEOTIDE SEQUENCE</scope>
</reference>
<comment type="similarity">
    <text evidence="6">Belongs to the ephrin family.</text>
</comment>
<dbReference type="InterPro" id="IPR008972">
    <property type="entry name" value="Cupredoxin"/>
</dbReference>
<feature type="region of interest" description="Disordered" evidence="7">
    <location>
        <begin position="204"/>
        <end position="257"/>
    </location>
</feature>
<organism evidence="10 11">
    <name type="scientific">Branchiostoma lanceolatum</name>
    <name type="common">Common lancelet</name>
    <name type="synonym">Amphioxus lanceolatum</name>
    <dbReference type="NCBI Taxonomy" id="7740"/>
    <lineage>
        <taxon>Eukaryota</taxon>
        <taxon>Metazoa</taxon>
        <taxon>Chordata</taxon>
        <taxon>Cephalochordata</taxon>
        <taxon>Leptocardii</taxon>
        <taxon>Amphioxiformes</taxon>
        <taxon>Branchiostomatidae</taxon>
        <taxon>Branchiostoma</taxon>
    </lineage>
</organism>
<sequence length="291" mass="32162">MGAVEAWVLYGTLLLRLGSAICVVLPDVYWNMSNNIFSGGGYYLSPNPYDMVTVYCPYYERGTSDLVEYNVLYEVDEDGYNRCDAERGRPLLRCDRPYGIAPNFEALKLTILFQEYSPSPYGLEFKPGRDYYYISTSTGEYGGLNATVGGNCVNGMKMKLSICCKSNTTDTSVANTLHLGVSWFCGLSIAALFFNMASLSPPSPPATETPNVVEEQTQRRSPPHIPSNRIPDADWSESSDTNNEISKETAIPRPDYDFSRTSSAPSWLTGRAVSLTASIFTVALAWALTRL</sequence>
<protein>
    <submittedName>
        <fullName evidence="10">EFNB2 protein</fullName>
    </submittedName>
</protein>
<keyword evidence="8" id="KW-0812">Transmembrane</keyword>
<evidence type="ECO:0000256" key="3">
    <source>
        <dbReference type="ARBA" id="ARBA00023136"/>
    </source>
</evidence>
<feature type="transmembrane region" description="Helical" evidence="8">
    <location>
        <begin position="268"/>
        <end position="288"/>
    </location>
</feature>
<evidence type="ECO:0000256" key="4">
    <source>
        <dbReference type="ARBA" id="ARBA00023157"/>
    </source>
</evidence>
<dbReference type="OrthoDB" id="6250301at2759"/>
<evidence type="ECO:0000256" key="5">
    <source>
        <dbReference type="ARBA" id="ARBA00023180"/>
    </source>
</evidence>
<evidence type="ECO:0000256" key="8">
    <source>
        <dbReference type="SAM" id="Phobius"/>
    </source>
</evidence>
<keyword evidence="11" id="KW-1185">Reference proteome</keyword>
<gene>
    <name evidence="10" type="primary">EFNB2</name>
    <name evidence="10" type="ORF">BLAG_LOCUS12401</name>
</gene>
<dbReference type="InterPro" id="IPR031328">
    <property type="entry name" value="Ephrin"/>
</dbReference>
<keyword evidence="5" id="KW-0325">Glycoprotein</keyword>
<evidence type="ECO:0000313" key="10">
    <source>
        <dbReference type="EMBL" id="CAH1252275.1"/>
    </source>
</evidence>
<dbReference type="PANTHER" id="PTHR11304:SF29">
    <property type="entry name" value="EPHRIN"/>
    <property type="match status" value="1"/>
</dbReference>
<dbReference type="InterPro" id="IPR001799">
    <property type="entry name" value="Ephrin_RBD"/>
</dbReference>
<dbReference type="Gene3D" id="2.60.40.420">
    <property type="entry name" value="Cupredoxins - blue copper proteins"/>
    <property type="match status" value="1"/>
</dbReference>